<dbReference type="AlphaFoldDB" id="A0AAV7SNL9"/>
<accession>A0AAV7SNL9</accession>
<feature type="compositionally biased region" description="Basic and acidic residues" evidence="1">
    <location>
        <begin position="39"/>
        <end position="48"/>
    </location>
</feature>
<sequence>MPTAALRDLRALEDSLQHKDKTIYPLFAPTSSHAHPKLTTKDNDKDSEQLSNPSGGERGMLPTCTATIPGSAMIDNYGLVSDLIPSKGGAAKDPNRAISSSSSAITLNPPCTNSIEDWMRQILEELQAIKLSQEEAHKET</sequence>
<evidence type="ECO:0000313" key="3">
    <source>
        <dbReference type="Proteomes" id="UP001066276"/>
    </source>
</evidence>
<dbReference type="Proteomes" id="UP001066276">
    <property type="component" value="Chromosome 4_2"/>
</dbReference>
<organism evidence="2 3">
    <name type="scientific">Pleurodeles waltl</name>
    <name type="common">Iberian ribbed newt</name>
    <dbReference type="NCBI Taxonomy" id="8319"/>
    <lineage>
        <taxon>Eukaryota</taxon>
        <taxon>Metazoa</taxon>
        <taxon>Chordata</taxon>
        <taxon>Craniata</taxon>
        <taxon>Vertebrata</taxon>
        <taxon>Euteleostomi</taxon>
        <taxon>Amphibia</taxon>
        <taxon>Batrachia</taxon>
        <taxon>Caudata</taxon>
        <taxon>Salamandroidea</taxon>
        <taxon>Salamandridae</taxon>
        <taxon>Pleurodelinae</taxon>
        <taxon>Pleurodeles</taxon>
    </lineage>
</organism>
<protein>
    <submittedName>
        <fullName evidence="2">Uncharacterized protein</fullName>
    </submittedName>
</protein>
<feature type="region of interest" description="Disordered" evidence="1">
    <location>
        <begin position="26"/>
        <end position="64"/>
    </location>
</feature>
<gene>
    <name evidence="2" type="ORF">NDU88_006100</name>
</gene>
<dbReference type="EMBL" id="JANPWB010000008">
    <property type="protein sequence ID" value="KAJ1165683.1"/>
    <property type="molecule type" value="Genomic_DNA"/>
</dbReference>
<keyword evidence="3" id="KW-1185">Reference proteome</keyword>
<evidence type="ECO:0000313" key="2">
    <source>
        <dbReference type="EMBL" id="KAJ1165683.1"/>
    </source>
</evidence>
<name>A0AAV7SNL9_PLEWA</name>
<reference evidence="2" key="1">
    <citation type="journal article" date="2022" name="bioRxiv">
        <title>Sequencing and chromosome-scale assembly of the giantPleurodeles waltlgenome.</title>
        <authorList>
            <person name="Brown T."/>
            <person name="Elewa A."/>
            <person name="Iarovenko S."/>
            <person name="Subramanian E."/>
            <person name="Araus A.J."/>
            <person name="Petzold A."/>
            <person name="Susuki M."/>
            <person name="Suzuki K.-i.T."/>
            <person name="Hayashi T."/>
            <person name="Toyoda A."/>
            <person name="Oliveira C."/>
            <person name="Osipova E."/>
            <person name="Leigh N.D."/>
            <person name="Simon A."/>
            <person name="Yun M.H."/>
        </authorList>
    </citation>
    <scope>NUCLEOTIDE SEQUENCE</scope>
    <source>
        <strain evidence="2">20211129_DDA</strain>
        <tissue evidence="2">Liver</tissue>
    </source>
</reference>
<evidence type="ECO:0000256" key="1">
    <source>
        <dbReference type="SAM" id="MobiDB-lite"/>
    </source>
</evidence>
<proteinExistence type="predicted"/>
<comment type="caution">
    <text evidence="2">The sequence shown here is derived from an EMBL/GenBank/DDBJ whole genome shotgun (WGS) entry which is preliminary data.</text>
</comment>